<dbReference type="InterPro" id="IPR011009">
    <property type="entry name" value="Kinase-like_dom_sf"/>
</dbReference>
<dbReference type="InterPro" id="IPR000719">
    <property type="entry name" value="Prot_kinase_dom"/>
</dbReference>
<dbReference type="Gene3D" id="1.10.510.10">
    <property type="entry name" value="Transferase(Phosphotransferase) domain 1"/>
    <property type="match status" value="1"/>
</dbReference>
<dbReference type="VEuPathDB" id="FungiDB:ASPWEDRAFT_106302"/>
<dbReference type="PROSITE" id="PS50011">
    <property type="entry name" value="PROTEIN_KINASE_DOM"/>
    <property type="match status" value="1"/>
</dbReference>
<dbReference type="PANTHER" id="PTHR44167:SF24">
    <property type="entry name" value="SERINE_THREONINE-PROTEIN KINASE CHK2"/>
    <property type="match status" value="1"/>
</dbReference>
<name>A0A1L9RY74_ASPWE</name>
<dbReference type="CDD" id="cd00180">
    <property type="entry name" value="PKc"/>
    <property type="match status" value="1"/>
</dbReference>
<dbReference type="GO" id="GO:0005737">
    <property type="term" value="C:cytoplasm"/>
    <property type="evidence" value="ECO:0007669"/>
    <property type="project" value="TreeGrafter"/>
</dbReference>
<reference evidence="3" key="1">
    <citation type="journal article" date="2017" name="Genome Biol.">
        <title>Comparative genomics reveals high biological diversity and specific adaptations in the industrially and medically important fungal genus Aspergillus.</title>
        <authorList>
            <person name="de Vries R.P."/>
            <person name="Riley R."/>
            <person name="Wiebenga A."/>
            <person name="Aguilar-Osorio G."/>
            <person name="Amillis S."/>
            <person name="Uchima C.A."/>
            <person name="Anderluh G."/>
            <person name="Asadollahi M."/>
            <person name="Askin M."/>
            <person name="Barry K."/>
            <person name="Battaglia E."/>
            <person name="Bayram O."/>
            <person name="Benocci T."/>
            <person name="Braus-Stromeyer S.A."/>
            <person name="Caldana C."/>
            <person name="Canovas D."/>
            <person name="Cerqueira G.C."/>
            <person name="Chen F."/>
            <person name="Chen W."/>
            <person name="Choi C."/>
            <person name="Clum A."/>
            <person name="Dos Santos R.A."/>
            <person name="Damasio A.R."/>
            <person name="Diallinas G."/>
            <person name="Emri T."/>
            <person name="Fekete E."/>
            <person name="Flipphi M."/>
            <person name="Freyberg S."/>
            <person name="Gallo A."/>
            <person name="Gournas C."/>
            <person name="Habgood R."/>
            <person name="Hainaut M."/>
            <person name="Harispe M.L."/>
            <person name="Henrissat B."/>
            <person name="Hilden K.S."/>
            <person name="Hope R."/>
            <person name="Hossain A."/>
            <person name="Karabika E."/>
            <person name="Karaffa L."/>
            <person name="Karanyi Z."/>
            <person name="Krasevec N."/>
            <person name="Kuo A."/>
            <person name="Kusch H."/>
            <person name="LaButti K."/>
            <person name="Lagendijk E.L."/>
            <person name="Lapidus A."/>
            <person name="Levasseur A."/>
            <person name="Lindquist E."/>
            <person name="Lipzen A."/>
            <person name="Logrieco A.F."/>
            <person name="MacCabe A."/>
            <person name="Maekelae M.R."/>
            <person name="Malavazi I."/>
            <person name="Melin P."/>
            <person name="Meyer V."/>
            <person name="Mielnichuk N."/>
            <person name="Miskei M."/>
            <person name="Molnar A.P."/>
            <person name="Mule G."/>
            <person name="Ngan C.Y."/>
            <person name="Orejas M."/>
            <person name="Orosz E."/>
            <person name="Ouedraogo J.P."/>
            <person name="Overkamp K.M."/>
            <person name="Park H.-S."/>
            <person name="Perrone G."/>
            <person name="Piumi F."/>
            <person name="Punt P.J."/>
            <person name="Ram A.F."/>
            <person name="Ramon A."/>
            <person name="Rauscher S."/>
            <person name="Record E."/>
            <person name="Riano-Pachon D.M."/>
            <person name="Robert V."/>
            <person name="Roehrig J."/>
            <person name="Ruller R."/>
            <person name="Salamov A."/>
            <person name="Salih N.S."/>
            <person name="Samson R.A."/>
            <person name="Sandor E."/>
            <person name="Sanguinetti M."/>
            <person name="Schuetze T."/>
            <person name="Sepcic K."/>
            <person name="Shelest E."/>
            <person name="Sherlock G."/>
            <person name="Sophianopoulou V."/>
            <person name="Squina F.M."/>
            <person name="Sun H."/>
            <person name="Susca A."/>
            <person name="Todd R.B."/>
            <person name="Tsang A."/>
            <person name="Unkles S.E."/>
            <person name="van de Wiele N."/>
            <person name="van Rossen-Uffink D."/>
            <person name="Oliveira J.V."/>
            <person name="Vesth T.C."/>
            <person name="Visser J."/>
            <person name="Yu J.-H."/>
            <person name="Zhou M."/>
            <person name="Andersen M.R."/>
            <person name="Archer D.B."/>
            <person name="Baker S.E."/>
            <person name="Benoit I."/>
            <person name="Brakhage A.A."/>
            <person name="Braus G.H."/>
            <person name="Fischer R."/>
            <person name="Frisvad J.C."/>
            <person name="Goldman G.H."/>
            <person name="Houbraken J."/>
            <person name="Oakley B."/>
            <person name="Pocsi I."/>
            <person name="Scazzocchio C."/>
            <person name="Seiboth B."/>
            <person name="vanKuyk P.A."/>
            <person name="Wortman J."/>
            <person name="Dyer P.S."/>
            <person name="Grigoriev I.V."/>
        </authorList>
    </citation>
    <scope>NUCLEOTIDE SEQUENCE [LARGE SCALE GENOMIC DNA]</scope>
    <source>
        <strain evidence="3">DTO 134E9</strain>
    </source>
</reference>
<dbReference type="GeneID" id="63743643"/>
<dbReference type="SMART" id="SM00220">
    <property type="entry name" value="S_TKc"/>
    <property type="match status" value="1"/>
</dbReference>
<dbReference type="PANTHER" id="PTHR44167">
    <property type="entry name" value="OVARIAN-SPECIFIC SERINE/THREONINE-PROTEIN KINASE LOK-RELATED"/>
    <property type="match status" value="1"/>
</dbReference>
<dbReference type="GO" id="GO:0005524">
    <property type="term" value="F:ATP binding"/>
    <property type="evidence" value="ECO:0007669"/>
    <property type="project" value="InterPro"/>
</dbReference>
<protein>
    <recommendedName>
        <fullName evidence="1">Protein kinase domain-containing protein</fullName>
    </recommendedName>
</protein>
<dbReference type="Pfam" id="PF00069">
    <property type="entry name" value="Pkinase"/>
    <property type="match status" value="1"/>
</dbReference>
<dbReference type="RefSeq" id="XP_040693463.1">
    <property type="nucleotide sequence ID" value="XM_040827795.1"/>
</dbReference>
<accession>A0A1L9RY74</accession>
<dbReference type="GO" id="GO:0005634">
    <property type="term" value="C:nucleus"/>
    <property type="evidence" value="ECO:0007669"/>
    <property type="project" value="TreeGrafter"/>
</dbReference>
<dbReference type="GO" id="GO:0004674">
    <property type="term" value="F:protein serine/threonine kinase activity"/>
    <property type="evidence" value="ECO:0007669"/>
    <property type="project" value="TreeGrafter"/>
</dbReference>
<evidence type="ECO:0000259" key="1">
    <source>
        <dbReference type="PROSITE" id="PS50011"/>
    </source>
</evidence>
<evidence type="ECO:0000313" key="2">
    <source>
        <dbReference type="EMBL" id="OJJ39787.1"/>
    </source>
</evidence>
<dbReference type="SUPFAM" id="SSF56112">
    <property type="entry name" value="Protein kinase-like (PK-like)"/>
    <property type="match status" value="1"/>
</dbReference>
<dbReference type="Proteomes" id="UP000184383">
    <property type="component" value="Unassembled WGS sequence"/>
</dbReference>
<sequence>MALPACFTARGELSKASEQPKSTFLPSNTRYFPISKIKQIFATNNCLRDVFLCECAACTRDSGLTLEHREALFNPNDFGSYVTVYALLIWHHRAGLIHLFQQHEVYLSNTTFFNEGSLEFLRGAGVAGQEIISDILRDQYSFQIRTLEPCRQPTTISSYETLPIIEDEERKGRGDFGQVYGFRIPFDEYRGEEFRRNNRFARKIFNTDDNTSGLKEWFTLLHLKRINHGHLMPALGAFSHGKHFFILFEEASETLGTYLKSDGTSFRPQELWKQVQGLAEGLAHLHGKDNDRIAYHRDLKPANILIVRGTMKISDFGLLQFKSPGPIGDSNPSIADDIFDSRAYVAPQSKDGRYTRPMDVWSLGAIISEIATFDLEKKEGVQQYRSERKQDMEEGQNYALMRFHNKGKMKISVRERHKKLHDKVKRSMRPQNREEIDHFQQKFLTESFFGLVEEMLWDGDGGCPSAEAVATRLQELYYHALTPRGPDRPSTSPEGDIWEDIEGRRLIDSPLNANCRLQVAKCGLLLHGLAQNQSLLVRCFIRESADMQLHEIRETFMRMGQKYPSIIPDYVSNTDERKGFNVTLYQPDRRYYTYKFANLRDMLNLQAAMTNQYAYEFFALFKKNNFLRPTPTPVMKIDNATTQLWSEGDFDEEDQKLWDDTSWALAPRMHVAILSMMTQKLVLIKGRWTWSIIASNLKLSGPIFHLK</sequence>
<dbReference type="STRING" id="1073089.A0A1L9RY74"/>
<evidence type="ECO:0000313" key="3">
    <source>
        <dbReference type="Proteomes" id="UP000184383"/>
    </source>
</evidence>
<organism evidence="2 3">
    <name type="scientific">Aspergillus wentii DTO 134E9</name>
    <dbReference type="NCBI Taxonomy" id="1073089"/>
    <lineage>
        <taxon>Eukaryota</taxon>
        <taxon>Fungi</taxon>
        <taxon>Dikarya</taxon>
        <taxon>Ascomycota</taxon>
        <taxon>Pezizomycotina</taxon>
        <taxon>Eurotiomycetes</taxon>
        <taxon>Eurotiomycetidae</taxon>
        <taxon>Eurotiales</taxon>
        <taxon>Aspergillaceae</taxon>
        <taxon>Aspergillus</taxon>
        <taxon>Aspergillus subgen. Cremei</taxon>
    </lineage>
</organism>
<gene>
    <name evidence="2" type="ORF">ASPWEDRAFT_106302</name>
</gene>
<proteinExistence type="predicted"/>
<dbReference type="AlphaFoldDB" id="A0A1L9RY74"/>
<dbReference type="GO" id="GO:0044773">
    <property type="term" value="P:mitotic DNA damage checkpoint signaling"/>
    <property type="evidence" value="ECO:0007669"/>
    <property type="project" value="TreeGrafter"/>
</dbReference>
<dbReference type="EMBL" id="KV878210">
    <property type="protein sequence ID" value="OJJ39787.1"/>
    <property type="molecule type" value="Genomic_DNA"/>
</dbReference>
<dbReference type="OrthoDB" id="5986190at2759"/>
<keyword evidence="3" id="KW-1185">Reference proteome</keyword>
<feature type="domain" description="Protein kinase" evidence="1">
    <location>
        <begin position="165"/>
        <end position="449"/>
    </location>
</feature>